<protein>
    <submittedName>
        <fullName evidence="6">(pine wood nematode) hypothetical protein</fullName>
    </submittedName>
</protein>
<feature type="transmembrane region" description="Helical" evidence="5">
    <location>
        <begin position="46"/>
        <end position="65"/>
    </location>
</feature>
<keyword evidence="9" id="KW-1185">Reference proteome</keyword>
<evidence type="ECO:0000256" key="4">
    <source>
        <dbReference type="ARBA" id="ARBA00023136"/>
    </source>
</evidence>
<feature type="transmembrane region" description="Helical" evidence="5">
    <location>
        <begin position="269"/>
        <end position="289"/>
    </location>
</feature>
<dbReference type="Proteomes" id="UP000095284">
    <property type="component" value="Unplaced"/>
</dbReference>
<feature type="transmembrane region" description="Helical" evidence="5">
    <location>
        <begin position="85"/>
        <end position="112"/>
    </location>
</feature>
<keyword evidence="2 5" id="KW-0812">Transmembrane</keyword>
<dbReference type="EMBL" id="CAJFDI010000002">
    <property type="protein sequence ID" value="CAD5214112.1"/>
    <property type="molecule type" value="Genomic_DNA"/>
</dbReference>
<organism evidence="8 10">
    <name type="scientific">Bursaphelenchus xylophilus</name>
    <name type="common">Pinewood nematode worm</name>
    <name type="synonym">Aphelenchoides xylophilus</name>
    <dbReference type="NCBI Taxonomy" id="6326"/>
    <lineage>
        <taxon>Eukaryota</taxon>
        <taxon>Metazoa</taxon>
        <taxon>Ecdysozoa</taxon>
        <taxon>Nematoda</taxon>
        <taxon>Chromadorea</taxon>
        <taxon>Rhabditida</taxon>
        <taxon>Tylenchina</taxon>
        <taxon>Tylenchomorpha</taxon>
        <taxon>Aphelenchoidea</taxon>
        <taxon>Aphelenchoididae</taxon>
        <taxon>Bursaphelenchus</taxon>
    </lineage>
</organism>
<dbReference type="WBParaSite" id="BXY_1071500.1">
    <property type="protein sequence ID" value="BXY_1071500.1"/>
    <property type="gene ID" value="BXY_1071500"/>
</dbReference>
<evidence type="ECO:0000256" key="2">
    <source>
        <dbReference type="ARBA" id="ARBA00022692"/>
    </source>
</evidence>
<dbReference type="SMR" id="A0A1I7SCG3"/>
<dbReference type="Proteomes" id="UP000659654">
    <property type="component" value="Unassembled WGS sequence"/>
</dbReference>
<dbReference type="AlphaFoldDB" id="A0A1I7SCG3"/>
<evidence type="ECO:0000313" key="6">
    <source>
        <dbReference type="EMBL" id="CAD5214112.1"/>
    </source>
</evidence>
<feature type="transmembrane region" description="Helical" evidence="5">
    <location>
        <begin position="174"/>
        <end position="196"/>
    </location>
</feature>
<comment type="subcellular location">
    <subcellularLocation>
        <location evidence="1">Membrane</location>
        <topology evidence="1">Multi-pass membrane protein</topology>
    </subcellularLocation>
</comment>
<evidence type="ECO:0000256" key="5">
    <source>
        <dbReference type="SAM" id="Phobius"/>
    </source>
</evidence>
<dbReference type="EMBL" id="CAJFCV020000002">
    <property type="protein sequence ID" value="CAG9094156.1"/>
    <property type="molecule type" value="Genomic_DNA"/>
</dbReference>
<accession>A0A1I7SCG3</accession>
<evidence type="ECO:0000313" key="9">
    <source>
        <dbReference type="Proteomes" id="UP000659654"/>
    </source>
</evidence>
<dbReference type="Pfam" id="PF10292">
    <property type="entry name" value="7TM_GPCR_Srab"/>
    <property type="match status" value="1"/>
</dbReference>
<evidence type="ECO:0000313" key="7">
    <source>
        <dbReference type="EMBL" id="CAG9094156.1"/>
    </source>
</evidence>
<evidence type="ECO:0000256" key="3">
    <source>
        <dbReference type="ARBA" id="ARBA00022989"/>
    </source>
</evidence>
<sequence>MEDETLADLYDVLVLLEKAFTIVTVAAVVLSVYFVQRVIKCKRIHVNFKLVLCCTAISFLLVPFFHRCIQILLFASERVTRRFYVNWICVVFSMLNQIFAISSTACMVMLALVQHLAARWVRTYEEKSMSIGVCLIAFTLIYAVTISIIVNYYYLRGYDFENSRDNCDPIAYNWQLAGLFFLGSMVICMGASMWLMQIRKYNTRQRRAEFVTLSARYQQIDNENSAVSITATVVGYMTYSALGLLGAVARYLIVKRFGEHSAWNQVTVGYGYTLVEIYALFHMACFIRYNRGMRRLVDRDLDRLFGSKTPKWCSVVDVSHPSLNQVEETDVYFRRLQDSWR</sequence>
<proteinExistence type="predicted"/>
<name>A0A1I7SCG3_BURXY</name>
<evidence type="ECO:0000256" key="1">
    <source>
        <dbReference type="ARBA" id="ARBA00004141"/>
    </source>
</evidence>
<feature type="transmembrane region" description="Helical" evidence="5">
    <location>
        <begin position="12"/>
        <end position="34"/>
    </location>
</feature>
<keyword evidence="3 5" id="KW-1133">Transmembrane helix</keyword>
<reference evidence="10" key="1">
    <citation type="submission" date="2016-11" db="UniProtKB">
        <authorList>
            <consortium name="WormBaseParasite"/>
        </authorList>
    </citation>
    <scope>IDENTIFICATION</scope>
</reference>
<dbReference type="Proteomes" id="UP000582659">
    <property type="component" value="Unassembled WGS sequence"/>
</dbReference>
<gene>
    <name evidence="6" type="ORF">BXYJ_LOCUS3367</name>
</gene>
<dbReference type="Gene3D" id="1.20.1070.10">
    <property type="entry name" value="Rhodopsin 7-helix transmembrane proteins"/>
    <property type="match status" value="1"/>
</dbReference>
<feature type="transmembrane region" description="Helical" evidence="5">
    <location>
        <begin position="226"/>
        <end position="249"/>
    </location>
</feature>
<feature type="transmembrane region" description="Helical" evidence="5">
    <location>
        <begin position="133"/>
        <end position="154"/>
    </location>
</feature>
<dbReference type="GO" id="GO:0016020">
    <property type="term" value="C:membrane"/>
    <property type="evidence" value="ECO:0007669"/>
    <property type="project" value="UniProtKB-SubCell"/>
</dbReference>
<dbReference type="OrthoDB" id="5888952at2759"/>
<evidence type="ECO:0000313" key="10">
    <source>
        <dbReference type="WBParaSite" id="BXY_1071500.1"/>
    </source>
</evidence>
<reference evidence="7" key="2">
    <citation type="submission" date="2020-08" db="EMBL/GenBank/DDBJ databases">
        <authorList>
            <person name="Kikuchi T."/>
        </authorList>
    </citation>
    <scope>NUCLEOTIDE SEQUENCE</scope>
    <source>
        <strain evidence="6">Ka4C1</strain>
    </source>
</reference>
<keyword evidence="4 5" id="KW-0472">Membrane</keyword>
<evidence type="ECO:0000313" key="8">
    <source>
        <dbReference type="Proteomes" id="UP000095284"/>
    </source>
</evidence>
<dbReference type="InterPro" id="IPR019408">
    <property type="entry name" value="7TM_GPCR_serpentine_rcpt_Srab"/>
</dbReference>